<dbReference type="PANTHER" id="PTHR10083:SF374">
    <property type="entry name" value="BPTI_KUNITZ INHIBITOR DOMAIN-CONTAINING PROTEIN"/>
    <property type="match status" value="1"/>
</dbReference>
<keyword evidence="5" id="KW-1015">Disulfide bond</keyword>
<dbReference type="CDD" id="cd00109">
    <property type="entry name" value="Kunitz-type"/>
    <property type="match status" value="1"/>
</dbReference>
<feature type="domain" description="BPTI/Kunitz inhibitor" evidence="7">
    <location>
        <begin position="26"/>
        <end position="76"/>
    </location>
</feature>
<dbReference type="InterPro" id="IPR002223">
    <property type="entry name" value="Kunitz_BPTI"/>
</dbReference>
<dbReference type="Pfam" id="PF00014">
    <property type="entry name" value="Kunitz_BPTI"/>
    <property type="match status" value="2"/>
</dbReference>
<dbReference type="PANTHER" id="PTHR10083">
    <property type="entry name" value="KUNITZ-TYPE PROTEASE INHIBITOR-RELATED"/>
    <property type="match status" value="1"/>
</dbReference>
<evidence type="ECO:0000256" key="2">
    <source>
        <dbReference type="ARBA" id="ARBA00022525"/>
    </source>
</evidence>
<dbReference type="Gene3D" id="4.10.410.10">
    <property type="entry name" value="Pancreatic trypsin inhibitor Kunitz domain"/>
    <property type="match status" value="2"/>
</dbReference>
<dbReference type="InterPro" id="IPR036880">
    <property type="entry name" value="Kunitz_BPTI_sf"/>
</dbReference>
<comment type="subcellular location">
    <subcellularLocation>
        <location evidence="1">Secreted</location>
    </subcellularLocation>
</comment>
<protein>
    <submittedName>
        <fullName evidence="8">Boophilin-G2 (Trinotate prediction)</fullName>
    </submittedName>
</protein>
<reference evidence="8" key="1">
    <citation type="submission" date="2018-11" db="EMBL/GenBank/DDBJ databases">
        <title>Myxobolus squamalis genome and transcriptome.</title>
        <authorList>
            <person name="Yahalomi D."/>
            <person name="Atkinson S.D."/>
            <person name="Neuhof M."/>
            <person name="Chang E.S."/>
            <person name="Philippe H."/>
            <person name="Cartwright P."/>
            <person name="Bartholomew J.L."/>
            <person name="Huchon D."/>
        </authorList>
    </citation>
    <scope>NUCLEOTIDE SEQUENCE</scope>
    <source>
        <strain evidence="8">71B08</strain>
        <tissue evidence="8">Whole</tissue>
    </source>
</reference>
<dbReference type="PRINTS" id="PR00759">
    <property type="entry name" value="BASICPTASE"/>
</dbReference>
<dbReference type="GO" id="GO:0004867">
    <property type="term" value="F:serine-type endopeptidase inhibitor activity"/>
    <property type="evidence" value="ECO:0007669"/>
    <property type="project" value="UniProtKB-KW"/>
</dbReference>
<keyword evidence="3" id="KW-0646">Protease inhibitor</keyword>
<dbReference type="GO" id="GO:0005615">
    <property type="term" value="C:extracellular space"/>
    <property type="evidence" value="ECO:0007669"/>
    <property type="project" value="TreeGrafter"/>
</dbReference>
<evidence type="ECO:0000256" key="5">
    <source>
        <dbReference type="ARBA" id="ARBA00023157"/>
    </source>
</evidence>
<feature type="signal peptide" evidence="6">
    <location>
        <begin position="1"/>
        <end position="18"/>
    </location>
</feature>
<keyword evidence="4" id="KW-0722">Serine protease inhibitor</keyword>
<proteinExistence type="predicted"/>
<keyword evidence="6" id="KW-0732">Signal</keyword>
<evidence type="ECO:0000313" key="8">
    <source>
        <dbReference type="EMBL" id="NDJ98490.1"/>
    </source>
</evidence>
<dbReference type="EMBL" id="GHBR01005522">
    <property type="protein sequence ID" value="NDJ98490.1"/>
    <property type="molecule type" value="Transcribed_RNA"/>
</dbReference>
<dbReference type="SMART" id="SM00131">
    <property type="entry name" value="KU"/>
    <property type="match status" value="2"/>
</dbReference>
<evidence type="ECO:0000256" key="4">
    <source>
        <dbReference type="ARBA" id="ARBA00022900"/>
    </source>
</evidence>
<dbReference type="PROSITE" id="PS00280">
    <property type="entry name" value="BPTI_KUNITZ_1"/>
    <property type="match status" value="2"/>
</dbReference>
<feature type="domain" description="BPTI/Kunitz inhibitor" evidence="7">
    <location>
        <begin position="85"/>
        <end position="136"/>
    </location>
</feature>
<evidence type="ECO:0000256" key="6">
    <source>
        <dbReference type="SAM" id="SignalP"/>
    </source>
</evidence>
<evidence type="ECO:0000256" key="3">
    <source>
        <dbReference type="ARBA" id="ARBA00022690"/>
    </source>
</evidence>
<dbReference type="PROSITE" id="PS50279">
    <property type="entry name" value="BPTI_KUNITZ_2"/>
    <property type="match status" value="2"/>
</dbReference>
<name>A0A6B2G4F8_MYXSQ</name>
<dbReference type="InterPro" id="IPR050098">
    <property type="entry name" value="TFPI/VKTCI-like"/>
</dbReference>
<dbReference type="InterPro" id="IPR020901">
    <property type="entry name" value="Prtase_inh_Kunz-CS"/>
</dbReference>
<organism evidence="8">
    <name type="scientific">Myxobolus squamalis</name>
    <name type="common">Myxosporean</name>
    <dbReference type="NCBI Taxonomy" id="59785"/>
    <lineage>
        <taxon>Eukaryota</taxon>
        <taxon>Metazoa</taxon>
        <taxon>Cnidaria</taxon>
        <taxon>Myxozoa</taxon>
        <taxon>Myxosporea</taxon>
        <taxon>Bivalvulida</taxon>
        <taxon>Platysporina</taxon>
        <taxon>Myxobolidae</taxon>
        <taxon>Myxobolus</taxon>
    </lineage>
</organism>
<accession>A0A6B2G4F8</accession>
<evidence type="ECO:0000259" key="7">
    <source>
        <dbReference type="PROSITE" id="PS50279"/>
    </source>
</evidence>
<keyword evidence="2" id="KW-0964">Secreted</keyword>
<feature type="chain" id="PRO_5025495675" evidence="6">
    <location>
        <begin position="19"/>
        <end position="140"/>
    </location>
</feature>
<evidence type="ECO:0000256" key="1">
    <source>
        <dbReference type="ARBA" id="ARBA00004613"/>
    </source>
</evidence>
<dbReference type="SUPFAM" id="SSF57362">
    <property type="entry name" value="BPTI-like"/>
    <property type="match status" value="2"/>
</dbReference>
<sequence>MTRYIILFIIFQIRFATSIPQNLRKCYLPVNPGKCAHCVTRWYFNSKTFGCVSFKYGGCGGNGNNFQSLDDCIMSCPKAIKEFVCTRPPSQGTFCGVPKTRFFYSWSKNSCQPFIYYGCAGNENNFRYINWCQDYCKYDR</sequence>
<dbReference type="AlphaFoldDB" id="A0A6B2G4F8"/>